<gene>
    <name evidence="2" type="ORF">HINF_LOCUS59951</name>
    <name evidence="3" type="ORF">HINF_LOCUS68918</name>
</gene>
<dbReference type="Proteomes" id="UP001642409">
    <property type="component" value="Unassembled WGS sequence"/>
</dbReference>
<proteinExistence type="predicted"/>
<dbReference type="EMBL" id="CAXDID020000495">
    <property type="protein sequence ID" value="CAL6097368.1"/>
    <property type="molecule type" value="Genomic_DNA"/>
</dbReference>
<keyword evidence="1" id="KW-0732">Signal</keyword>
<accession>A0AA86RDY9</accession>
<sequence length="1055" mass="113505">MINQIQFFTAMLNIILTMPLSNIAAQQSSQQKICSNILFKDHQILFCTKESTLSSQVQTASIISSPSQLVHHTIYTERVQDLQLNLNYQMQNLPSFAIFGLTQYIQLLDSSISVKVPTQLAKSCLICFACDLNASSSDFVFISSGQNISGLVFTPISRIIVNQSLLQFRLNGVNVGGLIFNASDVTVTLTDCNISEYIVGDIKGSIICYILDSAVINSVNVKICSNAANQGQGTLTLNGVITETCVLCRDVIYSYGLCLKTLEFGAVLNDKLECTNPFLFDGERCSCPEGQVVNETTCVDILGSVNSLKIQYEQTNTQVLDQVNRIGELEIIQQVLTSDQSIQKGQIQILFDLSNQTQNSISNNFTQLQQNILGNYSLADKNLQTNTSVLDQRIFNNVSSLSNSLQILNTYQTALNHNITLINESISSQKNITAGLQQNISGLQSSIDSSSIIINQQQKLITQLSLLTQCMNNIDQLNITGKCVLVDSTDDSASCSQKIYLYTFDITDVTNAVIVGSFSKGYVFSTDIQNAFIDVAADVYNSQSTLNPLFQSQGSFTNIKIRFGTQSIKSGSFISSTSKSITINYMNIISNSESQITQAANTQLNIITSQTTSAVISNLQLNLSFAPSSGIITLIASIIGVFNITNYHVLGVYCSTLTVAMIGLSVSSETVSVNQVSFKPSAFNVGSSSSYLFSQVSGSLIVNNFAVVMGNSSSYLLLGSIETTDKSSNYYRFGGIAANINSASNITVNYAIYDCYQQVSTTYVSYSGFLIGNSFSKNTTLLNICFKQSMISASTQFNWFGLVGSNNNNISIINASVTLFFNGAVIYSTGFIGIQEFSAYYAQVTNLKSSLSFISQSGQYIASFIGQGRAANCFVTNSSLSSANIQVNAHSVAGFIGSQGYNTPTNTTISNSSVNNSNISGLGSVGGFIGYQAHNFTIINSTVNKVNISGENAIGGLISFQGQNATIIDSIILSANISGKEQIGGLIGCSQSTLQLTNTKIQFVHVFGTNYLGVVIGQNAEGAKTILGSSGAGNFIGNAAQQNCTFVNSWSPAHC</sequence>
<name>A0AA86RDY9_9EUKA</name>
<keyword evidence="4" id="KW-1185">Reference proteome</keyword>
<organism evidence="2">
    <name type="scientific">Hexamita inflata</name>
    <dbReference type="NCBI Taxonomy" id="28002"/>
    <lineage>
        <taxon>Eukaryota</taxon>
        <taxon>Metamonada</taxon>
        <taxon>Diplomonadida</taxon>
        <taxon>Hexamitidae</taxon>
        <taxon>Hexamitinae</taxon>
        <taxon>Hexamita</taxon>
    </lineage>
</organism>
<dbReference type="Gene3D" id="2.160.20.110">
    <property type="match status" value="1"/>
</dbReference>
<feature type="signal peptide" evidence="1">
    <location>
        <begin position="1"/>
        <end position="25"/>
    </location>
</feature>
<evidence type="ECO:0000313" key="2">
    <source>
        <dbReference type="EMBL" id="CAI9972306.1"/>
    </source>
</evidence>
<evidence type="ECO:0008006" key="5">
    <source>
        <dbReference type="Google" id="ProtNLM"/>
    </source>
</evidence>
<reference evidence="3 4" key="2">
    <citation type="submission" date="2024-07" db="EMBL/GenBank/DDBJ databases">
        <authorList>
            <person name="Akdeniz Z."/>
        </authorList>
    </citation>
    <scope>NUCLEOTIDE SEQUENCE [LARGE SCALE GENOMIC DNA]</scope>
</reference>
<dbReference type="AlphaFoldDB" id="A0AA86RDY9"/>
<comment type="caution">
    <text evidence="2">The sequence shown here is derived from an EMBL/GenBank/DDBJ whole genome shotgun (WGS) entry which is preliminary data.</text>
</comment>
<evidence type="ECO:0000256" key="1">
    <source>
        <dbReference type="SAM" id="SignalP"/>
    </source>
</evidence>
<evidence type="ECO:0000313" key="3">
    <source>
        <dbReference type="EMBL" id="CAL6097368.1"/>
    </source>
</evidence>
<evidence type="ECO:0000313" key="4">
    <source>
        <dbReference type="Proteomes" id="UP001642409"/>
    </source>
</evidence>
<protein>
    <recommendedName>
        <fullName evidence="5">Transmembrane protein</fullName>
    </recommendedName>
</protein>
<reference evidence="2" key="1">
    <citation type="submission" date="2023-06" db="EMBL/GenBank/DDBJ databases">
        <authorList>
            <person name="Kurt Z."/>
        </authorList>
    </citation>
    <scope>NUCLEOTIDE SEQUENCE</scope>
</reference>
<feature type="chain" id="PRO_5041724721" description="Transmembrane protein" evidence="1">
    <location>
        <begin position="26"/>
        <end position="1055"/>
    </location>
</feature>
<dbReference type="EMBL" id="CATOUU010001105">
    <property type="protein sequence ID" value="CAI9972306.1"/>
    <property type="molecule type" value="Genomic_DNA"/>
</dbReference>